<keyword evidence="3" id="KW-1185">Reference proteome</keyword>
<dbReference type="InterPro" id="IPR023286">
    <property type="entry name" value="ABATE_dom_sf"/>
</dbReference>
<feature type="domain" description="Zinc finger CGNR" evidence="1">
    <location>
        <begin position="144"/>
        <end position="185"/>
    </location>
</feature>
<dbReference type="PANTHER" id="PTHR35525">
    <property type="entry name" value="BLL6575 PROTEIN"/>
    <property type="match status" value="1"/>
</dbReference>
<dbReference type="Gene3D" id="1.10.3300.10">
    <property type="entry name" value="Jann2411-like domain"/>
    <property type="match status" value="1"/>
</dbReference>
<dbReference type="EMBL" id="JAMZDE010000008">
    <property type="protein sequence ID" value="MCP1340369.1"/>
    <property type="molecule type" value="Genomic_DNA"/>
</dbReference>
<dbReference type="Proteomes" id="UP001139474">
    <property type="component" value="Unassembled WGS sequence"/>
</dbReference>
<protein>
    <submittedName>
        <fullName evidence="2">CGNR zinc finger domain-containing protein</fullName>
    </submittedName>
</protein>
<evidence type="ECO:0000259" key="1">
    <source>
        <dbReference type="Pfam" id="PF11706"/>
    </source>
</evidence>
<comment type="caution">
    <text evidence="2">The sequence shown here is derived from an EMBL/GenBank/DDBJ whole genome shotgun (WGS) entry which is preliminary data.</text>
</comment>
<dbReference type="AlphaFoldDB" id="A0A9X2FWA0"/>
<gene>
    <name evidence="2" type="ORF">NJR55_12290</name>
</gene>
<name>A0A9X2FWA0_9GAMM</name>
<accession>A0A9X2FWA0</accession>
<sequence>MESEQFIFVANNLALDFVNTEVGVGEQYSDKLENAENVLEWLQAANLISTNQHKTLPDLLPLAKELRAEMSQTIAHAKKGIGYETKCTNSILEKASPYPQIAWQENEKKFVINYHHAKLTPEALLQPVAHAFLNLLTELDFSLVKQCEADDCVLMFHDQTKSHRRRWCSMALCGNRMKAAAHRKRNRTK</sequence>
<dbReference type="SUPFAM" id="SSF160904">
    <property type="entry name" value="Jann2411-like"/>
    <property type="match status" value="1"/>
</dbReference>
<evidence type="ECO:0000313" key="3">
    <source>
        <dbReference type="Proteomes" id="UP001139474"/>
    </source>
</evidence>
<evidence type="ECO:0000313" key="2">
    <source>
        <dbReference type="EMBL" id="MCP1340369.1"/>
    </source>
</evidence>
<dbReference type="PANTHER" id="PTHR35525:SF3">
    <property type="entry name" value="BLL6575 PROTEIN"/>
    <property type="match status" value="1"/>
</dbReference>
<dbReference type="InterPro" id="IPR021005">
    <property type="entry name" value="Znf_CGNR"/>
</dbReference>
<dbReference type="Pfam" id="PF11706">
    <property type="entry name" value="zf-CGNR"/>
    <property type="match status" value="1"/>
</dbReference>
<proteinExistence type="predicted"/>
<dbReference type="Pfam" id="PF07336">
    <property type="entry name" value="ABATE"/>
    <property type="match status" value="1"/>
</dbReference>
<dbReference type="RefSeq" id="WP_253620214.1">
    <property type="nucleotide sequence ID" value="NZ_JAMZDE010000008.1"/>
</dbReference>
<dbReference type="InterPro" id="IPR010852">
    <property type="entry name" value="ABATE"/>
</dbReference>
<organism evidence="2 3">
    <name type="scientific">Idiomarina rhizosphaerae</name>
    <dbReference type="NCBI Taxonomy" id="2961572"/>
    <lineage>
        <taxon>Bacteria</taxon>
        <taxon>Pseudomonadati</taxon>
        <taxon>Pseudomonadota</taxon>
        <taxon>Gammaproteobacteria</taxon>
        <taxon>Alteromonadales</taxon>
        <taxon>Idiomarinaceae</taxon>
        <taxon>Idiomarina</taxon>
    </lineage>
</organism>
<reference evidence="2" key="1">
    <citation type="submission" date="2022-06" db="EMBL/GenBank/DDBJ databases">
        <title>Idiomarina rhizosphaerae M1R2S28.</title>
        <authorList>
            <person name="Sun J.-Q."/>
            <person name="Li L.-F."/>
        </authorList>
    </citation>
    <scope>NUCLEOTIDE SEQUENCE</scope>
    <source>
        <strain evidence="2">M1R2S28</strain>
    </source>
</reference>